<organism evidence="1 2">
    <name type="scientific">Clavelina lepadiformis</name>
    <name type="common">Light-bulb sea squirt</name>
    <name type="synonym">Ascidia lepadiformis</name>
    <dbReference type="NCBI Taxonomy" id="159417"/>
    <lineage>
        <taxon>Eukaryota</taxon>
        <taxon>Metazoa</taxon>
        <taxon>Chordata</taxon>
        <taxon>Tunicata</taxon>
        <taxon>Ascidiacea</taxon>
        <taxon>Aplousobranchia</taxon>
        <taxon>Clavelinidae</taxon>
        <taxon>Clavelina</taxon>
    </lineage>
</organism>
<sequence>MSDQHLQSLSPAIKRCRRCREVLPDLLPKVNPNLPLYLQDVQRYNQELMNHAETVYKYTLPDTRVIEEEKLVEKTVGVKSWKHGLVLHEQACLVDANGKKIEESVVDQSEQTSLAESLSIVAEILQKWQR</sequence>
<accession>A0ABP0G505</accession>
<reference evidence="1 2" key="1">
    <citation type="submission" date="2024-02" db="EMBL/GenBank/DDBJ databases">
        <authorList>
            <person name="Daric V."/>
            <person name="Darras S."/>
        </authorList>
    </citation>
    <scope>NUCLEOTIDE SEQUENCE [LARGE SCALE GENOMIC DNA]</scope>
</reference>
<dbReference type="Gene3D" id="1.20.5.520">
    <property type="entry name" value="Single helix bin"/>
    <property type="match status" value="1"/>
</dbReference>
<name>A0ABP0G505_CLALP</name>
<gene>
    <name evidence="1" type="ORF">CVLEPA_LOCUS18582</name>
</gene>
<dbReference type="Proteomes" id="UP001642483">
    <property type="component" value="Unassembled WGS sequence"/>
</dbReference>
<dbReference type="InterPro" id="IPR038386">
    <property type="entry name" value="Beta-thymosin_sf"/>
</dbReference>
<evidence type="ECO:0000313" key="1">
    <source>
        <dbReference type="EMBL" id="CAK8686650.1"/>
    </source>
</evidence>
<comment type="caution">
    <text evidence="1">The sequence shown here is derived from an EMBL/GenBank/DDBJ whole genome shotgun (WGS) entry which is preliminary data.</text>
</comment>
<keyword evidence="2" id="KW-1185">Reference proteome</keyword>
<protein>
    <submittedName>
        <fullName evidence="1">Uncharacterized protein</fullName>
    </submittedName>
</protein>
<evidence type="ECO:0000313" key="2">
    <source>
        <dbReference type="Proteomes" id="UP001642483"/>
    </source>
</evidence>
<dbReference type="EMBL" id="CAWYQH010000102">
    <property type="protein sequence ID" value="CAK8686650.1"/>
    <property type="molecule type" value="Genomic_DNA"/>
</dbReference>
<proteinExistence type="predicted"/>